<evidence type="ECO:0000313" key="2">
    <source>
        <dbReference type="EMBL" id="EIN04749.1"/>
    </source>
</evidence>
<dbReference type="GeneID" id="18882876"/>
<feature type="region of interest" description="Disordered" evidence="1">
    <location>
        <begin position="352"/>
        <end position="401"/>
    </location>
</feature>
<gene>
    <name evidence="2" type="ORF">PUNSTDRAFT_47379</name>
</gene>
<feature type="region of interest" description="Disordered" evidence="1">
    <location>
        <begin position="21"/>
        <end position="78"/>
    </location>
</feature>
<evidence type="ECO:0000256" key="1">
    <source>
        <dbReference type="SAM" id="MobiDB-lite"/>
    </source>
</evidence>
<evidence type="ECO:0000313" key="3">
    <source>
        <dbReference type="Proteomes" id="UP000054196"/>
    </source>
</evidence>
<dbReference type="KEGG" id="psq:PUNSTDRAFT_47379"/>
<feature type="region of interest" description="Disordered" evidence="1">
    <location>
        <begin position="161"/>
        <end position="214"/>
    </location>
</feature>
<name>R7S4J2_PUNST</name>
<dbReference type="EMBL" id="JH687553">
    <property type="protein sequence ID" value="EIN04749.1"/>
    <property type="molecule type" value="Genomic_DNA"/>
</dbReference>
<proteinExistence type="predicted"/>
<reference evidence="3" key="1">
    <citation type="journal article" date="2012" name="Science">
        <title>The Paleozoic origin of enzymatic lignin decomposition reconstructed from 31 fungal genomes.</title>
        <authorList>
            <person name="Floudas D."/>
            <person name="Binder M."/>
            <person name="Riley R."/>
            <person name="Barry K."/>
            <person name="Blanchette R.A."/>
            <person name="Henrissat B."/>
            <person name="Martinez A.T."/>
            <person name="Otillar R."/>
            <person name="Spatafora J.W."/>
            <person name="Yadav J.S."/>
            <person name="Aerts A."/>
            <person name="Benoit I."/>
            <person name="Boyd A."/>
            <person name="Carlson A."/>
            <person name="Copeland A."/>
            <person name="Coutinho P.M."/>
            <person name="de Vries R.P."/>
            <person name="Ferreira P."/>
            <person name="Findley K."/>
            <person name="Foster B."/>
            <person name="Gaskell J."/>
            <person name="Glotzer D."/>
            <person name="Gorecki P."/>
            <person name="Heitman J."/>
            <person name="Hesse C."/>
            <person name="Hori C."/>
            <person name="Igarashi K."/>
            <person name="Jurgens J.A."/>
            <person name="Kallen N."/>
            <person name="Kersten P."/>
            <person name="Kohler A."/>
            <person name="Kuees U."/>
            <person name="Kumar T.K.A."/>
            <person name="Kuo A."/>
            <person name="LaButti K."/>
            <person name="Larrondo L.F."/>
            <person name="Lindquist E."/>
            <person name="Ling A."/>
            <person name="Lombard V."/>
            <person name="Lucas S."/>
            <person name="Lundell T."/>
            <person name="Martin R."/>
            <person name="McLaughlin D.J."/>
            <person name="Morgenstern I."/>
            <person name="Morin E."/>
            <person name="Murat C."/>
            <person name="Nagy L.G."/>
            <person name="Nolan M."/>
            <person name="Ohm R.A."/>
            <person name="Patyshakuliyeva A."/>
            <person name="Rokas A."/>
            <person name="Ruiz-Duenas F.J."/>
            <person name="Sabat G."/>
            <person name="Salamov A."/>
            <person name="Samejima M."/>
            <person name="Schmutz J."/>
            <person name="Slot J.C."/>
            <person name="St John F."/>
            <person name="Stenlid J."/>
            <person name="Sun H."/>
            <person name="Sun S."/>
            <person name="Syed K."/>
            <person name="Tsang A."/>
            <person name="Wiebenga A."/>
            <person name="Young D."/>
            <person name="Pisabarro A."/>
            <person name="Eastwood D.C."/>
            <person name="Martin F."/>
            <person name="Cullen D."/>
            <person name="Grigoriev I.V."/>
            <person name="Hibbett D.S."/>
        </authorList>
    </citation>
    <scope>NUCLEOTIDE SEQUENCE [LARGE SCALE GENOMIC DNA]</scope>
    <source>
        <strain evidence="3">HHB-11173 SS5</strain>
    </source>
</reference>
<dbReference type="RefSeq" id="XP_007388142.1">
    <property type="nucleotide sequence ID" value="XM_007388080.1"/>
</dbReference>
<feature type="region of interest" description="Disordered" evidence="1">
    <location>
        <begin position="437"/>
        <end position="479"/>
    </location>
</feature>
<dbReference type="HOGENOM" id="CLU_375133_0_0_1"/>
<feature type="compositionally biased region" description="Polar residues" evidence="1">
    <location>
        <begin position="21"/>
        <end position="32"/>
    </location>
</feature>
<organism evidence="2 3">
    <name type="scientific">Punctularia strigosozonata (strain HHB-11173)</name>
    <name type="common">White-rot fungus</name>
    <dbReference type="NCBI Taxonomy" id="741275"/>
    <lineage>
        <taxon>Eukaryota</taxon>
        <taxon>Fungi</taxon>
        <taxon>Dikarya</taxon>
        <taxon>Basidiomycota</taxon>
        <taxon>Agaricomycotina</taxon>
        <taxon>Agaricomycetes</taxon>
        <taxon>Corticiales</taxon>
        <taxon>Punctulariaceae</taxon>
        <taxon>Punctularia</taxon>
    </lineage>
</organism>
<feature type="compositionally biased region" description="Low complexity" evidence="1">
    <location>
        <begin position="352"/>
        <end position="368"/>
    </location>
</feature>
<dbReference type="AlphaFoldDB" id="R7S4J2"/>
<feature type="compositionally biased region" description="Polar residues" evidence="1">
    <location>
        <begin position="45"/>
        <end position="65"/>
    </location>
</feature>
<feature type="compositionally biased region" description="Low complexity" evidence="1">
    <location>
        <begin position="461"/>
        <end position="473"/>
    </location>
</feature>
<sequence>MDDKFNWRSFVNWAWLGINQTPPVTPNQTATALPSPAAKDPHGASLSTSQKSRTSHSPISSTVSLTGPVHDKELPADSNVTAPIPIEVDPKLMVLTHPCPASSVDPRLLTLDGKEVDGCIPNLGNGAPSKASELLEWLYINYGKNQVLPAPSAFGPFIKQASASPKDVSPSGSRDARSGNDHAQPSDLPLPETVNATPQPHTSHPPASHLSTAYQPASSFGRHAALPGVARPQFDASQPHINPRTPQQPVIWRYPHAQALLVEPVYAQQHVMLPHAQVTRSGDTRVQARSVQPSVAHQPTIQQLLWTQYVQAVQEGRIRIQQHTLQPSPAALQQPTLHDDAQSVRAAMVRAQQQARTPPAAQHQAATPEHSHGQAVRTAHVRGQARHGATPYDRPAAVPAQRSSLDSRLNILCRPAVNLATRPSAEAHAQYLQIYRQPPPPYTDQYQAPSYSEHTQPQPQPISRQPIPIQLPNHHPPQNPHVIQQQQNAALQRFMRTYPDEFTNPRQLMMLAPEDSHLQHAVFQQYQRLPQSSTDDADDESSCSIVPASDQPAHFIPTPPPSDRSTNSSSPEPGPLRTRKQKKIRNAAAPYAKAKAARNKLQSGSEKPKCMGARRKAVVLRGPCTWDNCETANGDNPITFTRSEALAHVRKCHIPKRDGDANYLCACKHDASFVTGRQTMVRHYVACHMGIGASCAATGNISSRSDSAHRSAKTKRAREAKQAEIQWPADSNDAEDEDEM</sequence>
<feature type="region of interest" description="Disordered" evidence="1">
    <location>
        <begin position="701"/>
        <end position="740"/>
    </location>
</feature>
<accession>R7S4J2</accession>
<keyword evidence="3" id="KW-1185">Reference proteome</keyword>
<feature type="region of interest" description="Disordered" evidence="1">
    <location>
        <begin position="529"/>
        <end position="608"/>
    </location>
</feature>
<protein>
    <submittedName>
        <fullName evidence="2">Uncharacterized protein</fullName>
    </submittedName>
</protein>
<feature type="compositionally biased region" description="Polar residues" evidence="1">
    <location>
        <begin position="444"/>
        <end position="455"/>
    </location>
</feature>
<dbReference type="Proteomes" id="UP000054196">
    <property type="component" value="Unassembled WGS sequence"/>
</dbReference>